<dbReference type="GO" id="GO:0007155">
    <property type="term" value="P:cell adhesion"/>
    <property type="evidence" value="ECO:0007669"/>
    <property type="project" value="TreeGrafter"/>
</dbReference>
<feature type="domain" description="Spondin-like TSP1" evidence="7">
    <location>
        <begin position="1037"/>
        <end position="1087"/>
    </location>
</feature>
<dbReference type="Pfam" id="PF19028">
    <property type="entry name" value="TSP1_spondin"/>
    <property type="match status" value="7"/>
</dbReference>
<feature type="signal peptide" evidence="6">
    <location>
        <begin position="1"/>
        <end position="20"/>
    </location>
</feature>
<dbReference type="Pfam" id="PF00090">
    <property type="entry name" value="TSP_1"/>
    <property type="match status" value="12"/>
</dbReference>
<evidence type="ECO:0000256" key="1">
    <source>
        <dbReference type="ARBA" id="ARBA00022729"/>
    </source>
</evidence>
<dbReference type="InterPro" id="IPR000884">
    <property type="entry name" value="TSP1_rpt"/>
</dbReference>
<organism evidence="8">
    <name type="scientific">Cladocopium goreaui</name>
    <dbReference type="NCBI Taxonomy" id="2562237"/>
    <lineage>
        <taxon>Eukaryota</taxon>
        <taxon>Sar</taxon>
        <taxon>Alveolata</taxon>
        <taxon>Dinophyceae</taxon>
        <taxon>Suessiales</taxon>
        <taxon>Symbiodiniaceae</taxon>
        <taxon>Cladocopium</taxon>
    </lineage>
</organism>
<accession>A0A9P1GG83</accession>
<feature type="domain" description="Spondin-like TSP1" evidence="7">
    <location>
        <begin position="923"/>
        <end position="975"/>
    </location>
</feature>
<keyword evidence="3" id="KW-0325">Glycoprotein</keyword>
<dbReference type="PROSITE" id="PS50092">
    <property type="entry name" value="TSP1"/>
    <property type="match status" value="23"/>
</dbReference>
<feature type="domain" description="Spondin-like TSP1" evidence="7">
    <location>
        <begin position="1096"/>
        <end position="1145"/>
    </location>
</feature>
<dbReference type="SUPFAM" id="SSF82895">
    <property type="entry name" value="TSP-1 type 1 repeat"/>
    <property type="match status" value="19"/>
</dbReference>
<feature type="region of interest" description="Disordered" evidence="4">
    <location>
        <begin position="1496"/>
        <end position="1516"/>
    </location>
</feature>
<evidence type="ECO:0000256" key="2">
    <source>
        <dbReference type="ARBA" id="ARBA00023157"/>
    </source>
</evidence>
<keyword evidence="5" id="KW-1133">Transmembrane helix</keyword>
<evidence type="ECO:0000313" key="9">
    <source>
        <dbReference type="EMBL" id="CAL1165745.1"/>
    </source>
</evidence>
<feature type="region of interest" description="Disordered" evidence="4">
    <location>
        <begin position="581"/>
        <end position="605"/>
    </location>
</feature>
<keyword evidence="2" id="KW-1015">Disulfide bond</keyword>
<keyword evidence="1 6" id="KW-0732">Signal</keyword>
<feature type="transmembrane region" description="Helical" evidence="5">
    <location>
        <begin position="1556"/>
        <end position="1578"/>
    </location>
</feature>
<evidence type="ECO:0000313" key="8">
    <source>
        <dbReference type="EMBL" id="CAI4012370.1"/>
    </source>
</evidence>
<evidence type="ECO:0000256" key="4">
    <source>
        <dbReference type="SAM" id="MobiDB-lite"/>
    </source>
</evidence>
<dbReference type="OrthoDB" id="446173at2759"/>
<dbReference type="PANTHER" id="PTHR11311:SF15">
    <property type="entry name" value="SPONDIN-2"/>
    <property type="match status" value="1"/>
</dbReference>
<dbReference type="EMBL" id="CAMXCT020005445">
    <property type="protein sequence ID" value="CAL1165745.1"/>
    <property type="molecule type" value="Genomic_DNA"/>
</dbReference>
<dbReference type="EMBL" id="CAMXCT010005445">
    <property type="protein sequence ID" value="CAI4012370.1"/>
    <property type="molecule type" value="Genomic_DNA"/>
</dbReference>
<dbReference type="Proteomes" id="UP001152797">
    <property type="component" value="Unassembled WGS sequence"/>
</dbReference>
<keyword evidence="11" id="KW-1185">Reference proteome</keyword>
<dbReference type="SMART" id="SM00209">
    <property type="entry name" value="TSP1"/>
    <property type="match status" value="23"/>
</dbReference>
<reference evidence="8" key="1">
    <citation type="submission" date="2022-10" db="EMBL/GenBank/DDBJ databases">
        <authorList>
            <person name="Chen Y."/>
            <person name="Dougan E. K."/>
            <person name="Chan C."/>
            <person name="Rhodes N."/>
            <person name="Thang M."/>
        </authorList>
    </citation>
    <scope>NUCLEOTIDE SEQUENCE</scope>
</reference>
<feature type="chain" id="PRO_5043273066" evidence="6">
    <location>
        <begin position="21"/>
        <end position="1615"/>
    </location>
</feature>
<evidence type="ECO:0000256" key="3">
    <source>
        <dbReference type="ARBA" id="ARBA00023180"/>
    </source>
</evidence>
<feature type="domain" description="Spondin-like TSP1" evidence="7">
    <location>
        <begin position="623"/>
        <end position="675"/>
    </location>
</feature>
<keyword evidence="5" id="KW-0812">Transmembrane</keyword>
<evidence type="ECO:0000313" key="11">
    <source>
        <dbReference type="Proteomes" id="UP001152797"/>
    </source>
</evidence>
<keyword evidence="5" id="KW-0472">Membrane</keyword>
<name>A0A9P1GG83_9DINO</name>
<protein>
    <submittedName>
        <fullName evidence="10">Spondin-like TSP1 domain-containing protein</fullName>
    </submittedName>
</protein>
<comment type="caution">
    <text evidence="8">The sequence shown here is derived from an EMBL/GenBank/DDBJ whole genome shotgun (WGS) entry which is preliminary data.</text>
</comment>
<dbReference type="InterPro" id="IPR044004">
    <property type="entry name" value="TSP1_spondin_dom"/>
</dbReference>
<dbReference type="GO" id="GO:0031012">
    <property type="term" value="C:extracellular matrix"/>
    <property type="evidence" value="ECO:0007669"/>
    <property type="project" value="TreeGrafter"/>
</dbReference>
<gene>
    <name evidence="8" type="ORF">C1SCF055_LOCUS37437</name>
</gene>
<dbReference type="PANTHER" id="PTHR11311">
    <property type="entry name" value="SPONDIN"/>
    <property type="match status" value="1"/>
</dbReference>
<reference evidence="9" key="2">
    <citation type="submission" date="2024-04" db="EMBL/GenBank/DDBJ databases">
        <authorList>
            <person name="Chen Y."/>
            <person name="Shah S."/>
            <person name="Dougan E. K."/>
            <person name="Thang M."/>
            <person name="Chan C."/>
        </authorList>
    </citation>
    <scope>NUCLEOTIDE SEQUENCE [LARGE SCALE GENOMIC DNA]</scope>
</reference>
<evidence type="ECO:0000256" key="6">
    <source>
        <dbReference type="SAM" id="SignalP"/>
    </source>
</evidence>
<dbReference type="InterPro" id="IPR036383">
    <property type="entry name" value="TSP1_rpt_sf"/>
</dbReference>
<evidence type="ECO:0000256" key="5">
    <source>
        <dbReference type="SAM" id="Phobius"/>
    </source>
</evidence>
<feature type="domain" description="Spondin-like TSP1" evidence="7">
    <location>
        <begin position="310"/>
        <end position="362"/>
    </location>
</feature>
<sequence length="1615" mass="175367">MARWWIYAKGLLGLVACCQAAEEAAWTVMCNADCGGVNTCAEKQLCSGRMEETSTCPDALPCPDKGGGTDCWPKDCQWGEWNEWQNDGVSGLCTRTRRFSASECGGQQCLGTTKDTMYCDPLVHPPSDCVFSQWSDFGSCDPVTLQRNRTRTVEKQPAYGGAACNGPLQLTEPCGDRDAPVACVLGDWMEWSGCTRPCGGGQQTQVRAIMQEAAAGGKLCQGENGSPLVLQKTRPCNVDIFCGGEEAPQDCMLSDWNEWTACDAAPKTRRQRYRSRSIAIPGKNGGAACSKSLQEVKGCEASEELPPVDCRLGAWGAWSLCDKTCAGGQTYRSREVAVLAARGGKACEDSMSETMACNEMDCHMDKQARDCHLSVWTSWGDCSQSCGKGIRTRTREVTAPPLMGGIGCSADIQQVEGCPDLPPCEAEDCLWGTWSEWSDCTKQCNGGQKMRNRTVFQLPSKSGKPCHALRSVDETESCNTQSCSAKSCQDGVWADWHGWSQCSRPCAGGLKWRHRSIYSTGDSCGKPAEGPSSEASRCNEWPCEEDSDCVMGLWSSWSDCSASCYGLQSRKREIAKKGTGHGRWCTDPDNQPAALEESRPCNGPEGASADQQQDCGFGEMQDCLLSSWGRWSTCSKSCGGGFQHRSRRTLRDSKLGGKPCDGEMRQVQSCGTASCGLAMDCQWEDWDQWGACTRCDGEMIRVREIRHLGNDLGKRCEPSDSRQVAQCNECPKKQTFWCVWGDWKEGACSATCGTGGRLERRRELKTLSSPPHNPLDAVGNVSGVGASCEAYEVDYTSCKNLPLTCASCIPEDCKFGAWEDWKKPTTCDGICTRQRGIERLANSCGAVCNGHVRETKTCVLEECSGKQDCAFSHWSEWNGCSAGSSQQTRVREIVALNGPYGKACSGAQKETKPCEASKKARDCTLTPWTGWSECSKRCGGGQKERTREVADHALHGGKPCEVPLRSTMPCEEKLCLGNEPGEEDCVLGDWEEWNGCSKGLQAFRVRRPVREAGANGLPCSGALKETGACPELKARDCALEDWGTWGSCGATCGGGQRFRTREVKHAADPGGQPCMGDTHESETCNEEVACDVQNDCVVSSWSLWSECSKSCGQGLYARERKILQAASSSGRGCNVVLWEVDGCQGEGTSEICGDHVDCQWGEWKGWSDCKQAQYCGLGHRSRAREIAVHPTGKGAKCDPLPKEEVVPDISCAVSCTPSSVCTNGEWGQWSVWGPCSITCGQGGTRSRSRVEKVKANHCGYPPEGSDQDYEPCDAVAECESEMGAQDCQFGLWSSWEECSASCNGAQKRTREIARYSAYGGFPCHGTIAETQRCNPGPAEQGPPIGCISGAPVHCVQWPATDWSPCTASCGTGHQTRRYEVAVQPAFGGKSCSHPLEETRECQALQECVIEERDCVLTDWQEWTHCDPFTAQRFRRRQVKYAQVGAGKACEGKLSETEKCSRECQDKTYSCAWASWESWSACSESCGTRGRRHRSRGLSLTEKSPAATPAAGATGETTAEGVTGVTGLAPINTAAVLEEYQHLSRRLNRASGSHVEFFISFLAGAGCFAAVVGLIQMILRRVQHGPQPRALLLPFAPNSGDHDWRQAGVVRETEEA</sequence>
<proteinExistence type="predicted"/>
<feature type="domain" description="Spondin-like TSP1" evidence="7">
    <location>
        <begin position="371"/>
        <end position="421"/>
    </location>
</feature>
<evidence type="ECO:0000259" key="7">
    <source>
        <dbReference type="Pfam" id="PF19028"/>
    </source>
</evidence>
<dbReference type="Gene3D" id="2.20.100.10">
    <property type="entry name" value="Thrombospondin type-1 (TSP1) repeat"/>
    <property type="match status" value="19"/>
</dbReference>
<feature type="domain" description="Spondin-like TSP1" evidence="7">
    <location>
        <begin position="429"/>
        <end position="483"/>
    </location>
</feature>
<dbReference type="EMBL" id="CAMXCT030005445">
    <property type="protein sequence ID" value="CAL4799682.1"/>
    <property type="molecule type" value="Genomic_DNA"/>
</dbReference>
<dbReference type="InterPro" id="IPR051418">
    <property type="entry name" value="Spondin/Thrombospondin_T1"/>
</dbReference>
<evidence type="ECO:0000313" key="10">
    <source>
        <dbReference type="EMBL" id="CAL4799682.1"/>
    </source>
</evidence>